<gene>
    <name evidence="1" type="ORF">DYBT9275_03993</name>
</gene>
<sequence length="65" mass="7486">MNLLTKNCSKQKLNSQKTTMGRFKNLRKWAGYKFYHVGKIELDGPGGPKPERRSMKNSMYAVAIH</sequence>
<dbReference type="EMBL" id="CAJRAF010000002">
    <property type="protein sequence ID" value="CAG5007216.1"/>
    <property type="molecule type" value="Genomic_DNA"/>
</dbReference>
<proteinExistence type="predicted"/>
<accession>A0A916JEG3</accession>
<keyword evidence="2" id="KW-1185">Reference proteome</keyword>
<name>A0A916JEG3_9BACT</name>
<evidence type="ECO:0000313" key="2">
    <source>
        <dbReference type="Proteomes" id="UP000680038"/>
    </source>
</evidence>
<evidence type="ECO:0000313" key="1">
    <source>
        <dbReference type="EMBL" id="CAG5007216.1"/>
    </source>
</evidence>
<dbReference type="AlphaFoldDB" id="A0A916JEG3"/>
<dbReference type="Proteomes" id="UP000680038">
    <property type="component" value="Unassembled WGS sequence"/>
</dbReference>
<protein>
    <submittedName>
        <fullName evidence="1">Uncharacterized protein</fullName>
    </submittedName>
</protein>
<organism evidence="1 2">
    <name type="scientific">Dyadobacter helix</name>
    <dbReference type="NCBI Taxonomy" id="2822344"/>
    <lineage>
        <taxon>Bacteria</taxon>
        <taxon>Pseudomonadati</taxon>
        <taxon>Bacteroidota</taxon>
        <taxon>Cytophagia</taxon>
        <taxon>Cytophagales</taxon>
        <taxon>Spirosomataceae</taxon>
        <taxon>Dyadobacter</taxon>
    </lineage>
</organism>
<comment type="caution">
    <text evidence="1">The sequence shown here is derived from an EMBL/GenBank/DDBJ whole genome shotgun (WGS) entry which is preliminary data.</text>
</comment>
<reference evidence="1" key="1">
    <citation type="submission" date="2021-04" db="EMBL/GenBank/DDBJ databases">
        <authorList>
            <person name="Rodrigo-Torres L."/>
            <person name="Arahal R. D."/>
            <person name="Lucena T."/>
        </authorList>
    </citation>
    <scope>NUCLEOTIDE SEQUENCE</scope>
    <source>
        <strain evidence="1">CECT 9275</strain>
    </source>
</reference>